<keyword evidence="5" id="KW-0820">tRNA-binding</keyword>
<dbReference type="CDD" id="cd01998">
    <property type="entry name" value="MnmA_TRMU-like"/>
    <property type="match status" value="1"/>
</dbReference>
<sequence>MSIRRIVCGISGGVDSAVSAHILKRKGYDVVGLFMRNWDVRNEKGRCLSDEDREDAAFVCKHLKIPLYEVDFVKQYWNEVFSEMIRDYQNGITPNPDILCNRHVKFDHFVKYATSKLGGHAIATGHYARTSVGYNLDHIDVQKGVSLLCAADKEKDQTFFLSQIQQWALQHTIFPLGNLTKRKVKEIAASAGMEKLAFKKESMGICFIGSRNFQDFIEEYIEPTEGNFIDIESGRIVGTHKGTHYWTLGQRCNLAGLAAAYFVAQINADTQDIHVAAGTDHPALFSQTFVTGPMHWIKQDLLYTPPEEKFDAMFRFQHKHPLIGCSCKLREDRGYDVTLARPMRAVTPGQYSVFYSEDTCLGSARILSLGPSLHQLGFNTRVMFPLELA</sequence>
<dbReference type="PANTHER" id="PTHR11933:SF5">
    <property type="entry name" value="MITOCHONDRIAL TRNA-SPECIFIC 2-THIOURIDYLASE 1"/>
    <property type="match status" value="1"/>
</dbReference>
<dbReference type="GO" id="GO:0005524">
    <property type="term" value="F:ATP binding"/>
    <property type="evidence" value="ECO:0007669"/>
    <property type="project" value="UniProtKB-KW"/>
</dbReference>
<keyword evidence="8" id="KW-0547">Nucleotide-binding</keyword>
<dbReference type="InterPro" id="IPR046885">
    <property type="entry name" value="MnmA-like_C"/>
</dbReference>
<dbReference type="FunFam" id="2.30.30.280:FF:000001">
    <property type="entry name" value="tRNA-specific 2-thiouridylase MnmA"/>
    <property type="match status" value="1"/>
</dbReference>
<dbReference type="PANTHER" id="PTHR11933">
    <property type="entry name" value="TRNA 5-METHYLAMINOMETHYL-2-THIOURIDYLATE -METHYLTRANSFERASE"/>
    <property type="match status" value="1"/>
</dbReference>
<dbReference type="InterPro" id="IPR046884">
    <property type="entry name" value="MnmA-like_central"/>
</dbReference>
<dbReference type="EC" id="2.8.1.14" evidence="4"/>
<organism evidence="15 16">
    <name type="scientific">Elysia crispata</name>
    <name type="common">lettuce slug</name>
    <dbReference type="NCBI Taxonomy" id="231223"/>
    <lineage>
        <taxon>Eukaryota</taxon>
        <taxon>Metazoa</taxon>
        <taxon>Spiralia</taxon>
        <taxon>Lophotrochozoa</taxon>
        <taxon>Mollusca</taxon>
        <taxon>Gastropoda</taxon>
        <taxon>Heterobranchia</taxon>
        <taxon>Euthyneura</taxon>
        <taxon>Panpulmonata</taxon>
        <taxon>Sacoglossa</taxon>
        <taxon>Placobranchoidea</taxon>
        <taxon>Plakobranchidae</taxon>
        <taxon>Elysia</taxon>
    </lineage>
</organism>
<reference evidence="15" key="1">
    <citation type="journal article" date="2023" name="G3 (Bethesda)">
        <title>A reference genome for the long-term kleptoplast-retaining sea slug Elysia crispata morphotype clarki.</title>
        <authorList>
            <person name="Eastman K.E."/>
            <person name="Pendleton A.L."/>
            <person name="Shaikh M.A."/>
            <person name="Suttiyut T."/>
            <person name="Ogas R."/>
            <person name="Tomko P."/>
            <person name="Gavelis G."/>
            <person name="Widhalm J.R."/>
            <person name="Wisecaver J.H."/>
        </authorList>
    </citation>
    <scope>NUCLEOTIDE SEQUENCE</scope>
    <source>
        <strain evidence="15">ECLA1</strain>
    </source>
</reference>
<dbReference type="HAMAP" id="MF_00144">
    <property type="entry name" value="tRNA_thiouridyl_MnmA"/>
    <property type="match status" value="1"/>
</dbReference>
<dbReference type="Proteomes" id="UP001283361">
    <property type="component" value="Unassembled WGS sequence"/>
</dbReference>
<dbReference type="InterPro" id="IPR004506">
    <property type="entry name" value="MnmA-like"/>
</dbReference>
<evidence type="ECO:0000256" key="8">
    <source>
        <dbReference type="ARBA" id="ARBA00022741"/>
    </source>
</evidence>
<keyword evidence="16" id="KW-1185">Reference proteome</keyword>
<evidence type="ECO:0000256" key="4">
    <source>
        <dbReference type="ARBA" id="ARBA00011953"/>
    </source>
</evidence>
<accession>A0AAE1B728</accession>
<keyword evidence="10" id="KW-0694">RNA-binding</keyword>
<evidence type="ECO:0000259" key="14">
    <source>
        <dbReference type="Pfam" id="PF20259"/>
    </source>
</evidence>
<dbReference type="Pfam" id="PF20259">
    <property type="entry name" value="tRNA_Me_trans_M"/>
    <property type="match status" value="1"/>
</dbReference>
<evidence type="ECO:0000256" key="6">
    <source>
        <dbReference type="ARBA" id="ARBA00022679"/>
    </source>
</evidence>
<dbReference type="Pfam" id="PF03054">
    <property type="entry name" value="tRNA_Me_trans"/>
    <property type="match status" value="1"/>
</dbReference>
<evidence type="ECO:0000313" key="15">
    <source>
        <dbReference type="EMBL" id="KAK3800767.1"/>
    </source>
</evidence>
<evidence type="ECO:0000256" key="1">
    <source>
        <dbReference type="ARBA" id="ARBA00003986"/>
    </source>
</evidence>
<dbReference type="NCBIfam" id="TIGR00420">
    <property type="entry name" value="trmU"/>
    <property type="match status" value="1"/>
</dbReference>
<evidence type="ECO:0000256" key="5">
    <source>
        <dbReference type="ARBA" id="ARBA00022555"/>
    </source>
</evidence>
<comment type="catalytic activity">
    <reaction evidence="12">
        <text>5-taurinomethyluridine(34) in tRNA + S-sulfanyl-L-cysteinyl-[protein] + AH2 + ATP = 5-taurinomethyl-2-thiouridine(34) in tRNA + L-cysteinyl-[protein] + A + AMP + diphosphate + H(+)</text>
        <dbReference type="Rhea" id="RHEA:47040"/>
        <dbReference type="Rhea" id="RHEA-COMP:10131"/>
        <dbReference type="Rhea" id="RHEA-COMP:11726"/>
        <dbReference type="Rhea" id="RHEA-COMP:11732"/>
        <dbReference type="Rhea" id="RHEA-COMP:11733"/>
        <dbReference type="ChEBI" id="CHEBI:13193"/>
        <dbReference type="ChEBI" id="CHEBI:15378"/>
        <dbReference type="ChEBI" id="CHEBI:17499"/>
        <dbReference type="ChEBI" id="CHEBI:29950"/>
        <dbReference type="ChEBI" id="CHEBI:30616"/>
        <dbReference type="ChEBI" id="CHEBI:33019"/>
        <dbReference type="ChEBI" id="CHEBI:61963"/>
        <dbReference type="ChEBI" id="CHEBI:87171"/>
        <dbReference type="ChEBI" id="CHEBI:87172"/>
        <dbReference type="ChEBI" id="CHEBI:456215"/>
        <dbReference type="EC" id="2.8.1.14"/>
    </reaction>
</comment>
<evidence type="ECO:0000256" key="12">
    <source>
        <dbReference type="ARBA" id="ARBA00049564"/>
    </source>
</evidence>
<dbReference type="GO" id="GO:0002143">
    <property type="term" value="P:tRNA wobble position uridine thiolation"/>
    <property type="evidence" value="ECO:0007669"/>
    <property type="project" value="TreeGrafter"/>
</dbReference>
<comment type="function">
    <text evidence="1">Catalyzes the 2-thiolation of uridine at the wobble position (U34) of mitochondrial tRNA(Lys), tRNA(Glu) and tRNA(Gln). Required for the formation of 5-taurinomethyl-2-thiouridine (tm5s2U) of mitochondrial tRNA(Lys), tRNA(Glu), and tRNA(Gln) at the wobble position. ATP is required to activate the C2 atom of the wobble base.</text>
</comment>
<evidence type="ECO:0000256" key="11">
    <source>
        <dbReference type="ARBA" id="ARBA00023157"/>
    </source>
</evidence>
<keyword evidence="7" id="KW-0819">tRNA processing</keyword>
<dbReference type="FunFam" id="3.40.50.620:FF:000104">
    <property type="entry name" value="Mitochondrial tRNA-specific 2-thiouridylase 1"/>
    <property type="match status" value="1"/>
</dbReference>
<evidence type="ECO:0000256" key="10">
    <source>
        <dbReference type="ARBA" id="ARBA00022884"/>
    </source>
</evidence>
<comment type="subcellular location">
    <subcellularLocation>
        <location evidence="2">Mitochondrion</location>
    </subcellularLocation>
</comment>
<keyword evidence="6" id="KW-0808">Transferase</keyword>
<name>A0AAE1B728_9GAST</name>
<dbReference type="InterPro" id="IPR014729">
    <property type="entry name" value="Rossmann-like_a/b/a_fold"/>
</dbReference>
<comment type="similarity">
    <text evidence="3">Belongs to the MnmA/TRMU family.</text>
</comment>
<evidence type="ECO:0000256" key="7">
    <source>
        <dbReference type="ARBA" id="ARBA00022694"/>
    </source>
</evidence>
<dbReference type="Pfam" id="PF20258">
    <property type="entry name" value="tRNA_Me_trans_C"/>
    <property type="match status" value="1"/>
</dbReference>
<feature type="domain" description="tRNA-specific 2-thiouridylase MnmA-like C-terminal" evidence="13">
    <location>
        <begin position="287"/>
        <end position="366"/>
    </location>
</feature>
<dbReference type="GO" id="GO:0061708">
    <property type="term" value="F:tRNA-5-taurinomethyluridine 2-sulfurtransferase"/>
    <property type="evidence" value="ECO:0007669"/>
    <property type="project" value="UniProtKB-EC"/>
</dbReference>
<comment type="caution">
    <text evidence="15">The sequence shown here is derived from an EMBL/GenBank/DDBJ whole genome shotgun (WGS) entry which is preliminary data.</text>
</comment>
<dbReference type="GO" id="GO:0005739">
    <property type="term" value="C:mitochondrion"/>
    <property type="evidence" value="ECO:0007669"/>
    <property type="project" value="UniProtKB-SubCell"/>
</dbReference>
<dbReference type="Gene3D" id="3.40.50.620">
    <property type="entry name" value="HUPs"/>
    <property type="match status" value="1"/>
</dbReference>
<dbReference type="EMBL" id="JAWDGP010000422">
    <property type="protein sequence ID" value="KAK3800767.1"/>
    <property type="molecule type" value="Genomic_DNA"/>
</dbReference>
<evidence type="ECO:0000259" key="13">
    <source>
        <dbReference type="Pfam" id="PF20258"/>
    </source>
</evidence>
<dbReference type="Gene3D" id="2.30.30.280">
    <property type="entry name" value="Adenine nucleotide alpha hydrolases-like domains"/>
    <property type="match status" value="1"/>
</dbReference>
<protein>
    <recommendedName>
        <fullName evidence="4">tRNA-5-taurinomethyluridine 2-sulfurtransferase</fullName>
        <ecNumber evidence="4">2.8.1.14</ecNumber>
    </recommendedName>
</protein>
<feature type="domain" description="tRNA-specific 2-thiouridylase MnmA-like central" evidence="14">
    <location>
        <begin position="214"/>
        <end position="276"/>
    </location>
</feature>
<dbReference type="Gene3D" id="2.40.30.10">
    <property type="entry name" value="Translation factors"/>
    <property type="match status" value="1"/>
</dbReference>
<dbReference type="InterPro" id="IPR023382">
    <property type="entry name" value="MnmA-like_central_sf"/>
</dbReference>
<dbReference type="NCBIfam" id="NF001138">
    <property type="entry name" value="PRK00143.1"/>
    <property type="match status" value="1"/>
</dbReference>
<dbReference type="AlphaFoldDB" id="A0AAE1B728"/>
<evidence type="ECO:0000313" key="16">
    <source>
        <dbReference type="Proteomes" id="UP001283361"/>
    </source>
</evidence>
<keyword evidence="9" id="KW-0067">ATP-binding</keyword>
<dbReference type="SUPFAM" id="SSF52402">
    <property type="entry name" value="Adenine nucleotide alpha hydrolases-like"/>
    <property type="match status" value="1"/>
</dbReference>
<gene>
    <name evidence="15" type="ORF">RRG08_003171</name>
</gene>
<evidence type="ECO:0000256" key="2">
    <source>
        <dbReference type="ARBA" id="ARBA00004173"/>
    </source>
</evidence>
<proteinExistence type="inferred from homology"/>
<evidence type="ECO:0000256" key="3">
    <source>
        <dbReference type="ARBA" id="ARBA00006191"/>
    </source>
</evidence>
<keyword evidence="11" id="KW-1015">Disulfide bond</keyword>
<evidence type="ECO:0000256" key="9">
    <source>
        <dbReference type="ARBA" id="ARBA00022840"/>
    </source>
</evidence>
<dbReference type="GO" id="GO:0000049">
    <property type="term" value="F:tRNA binding"/>
    <property type="evidence" value="ECO:0007669"/>
    <property type="project" value="UniProtKB-KW"/>
</dbReference>